<gene>
    <name evidence="1" type="ORF">CY34DRAFT_107840</name>
</gene>
<reference evidence="1 2" key="1">
    <citation type="submission" date="2014-04" db="EMBL/GenBank/DDBJ databases">
        <authorList>
            <consortium name="DOE Joint Genome Institute"/>
            <person name="Kuo A."/>
            <person name="Ruytinx J."/>
            <person name="Rineau F."/>
            <person name="Colpaert J."/>
            <person name="Kohler A."/>
            <person name="Nagy L.G."/>
            <person name="Floudas D."/>
            <person name="Copeland A."/>
            <person name="Barry K.W."/>
            <person name="Cichocki N."/>
            <person name="Veneault-Fourrey C."/>
            <person name="LaButti K."/>
            <person name="Lindquist E.A."/>
            <person name="Lipzen A."/>
            <person name="Lundell T."/>
            <person name="Morin E."/>
            <person name="Murat C."/>
            <person name="Sun H."/>
            <person name="Tunlid A."/>
            <person name="Henrissat B."/>
            <person name="Grigoriev I.V."/>
            <person name="Hibbett D.S."/>
            <person name="Martin F."/>
            <person name="Nordberg H.P."/>
            <person name="Cantor M.N."/>
            <person name="Hua S.X."/>
        </authorList>
    </citation>
    <scope>NUCLEOTIDE SEQUENCE [LARGE SCALE GENOMIC DNA]</scope>
    <source>
        <strain evidence="1 2">UH-Slu-Lm8-n1</strain>
    </source>
</reference>
<keyword evidence="2" id="KW-1185">Reference proteome</keyword>
<evidence type="ECO:0000313" key="2">
    <source>
        <dbReference type="Proteomes" id="UP000054485"/>
    </source>
</evidence>
<name>A0A0D0AF06_9AGAM</name>
<organism evidence="1 2">
    <name type="scientific">Suillus luteus UH-Slu-Lm8-n1</name>
    <dbReference type="NCBI Taxonomy" id="930992"/>
    <lineage>
        <taxon>Eukaryota</taxon>
        <taxon>Fungi</taxon>
        <taxon>Dikarya</taxon>
        <taxon>Basidiomycota</taxon>
        <taxon>Agaricomycotina</taxon>
        <taxon>Agaricomycetes</taxon>
        <taxon>Agaricomycetidae</taxon>
        <taxon>Boletales</taxon>
        <taxon>Suillineae</taxon>
        <taxon>Suillaceae</taxon>
        <taxon>Suillus</taxon>
    </lineage>
</organism>
<accession>A0A0D0AF06</accession>
<evidence type="ECO:0000313" key="1">
    <source>
        <dbReference type="EMBL" id="KIK40286.1"/>
    </source>
</evidence>
<proteinExistence type="predicted"/>
<sequence length="121" mass="13495">MLAIRNPELVPESLKKAHTQSLTATKMVKLVTCDHSDVTTFKKDTLLMDCDNEDLVPSLWSASLPAEISTSCIEVIDGAGLSLMTIKGDNSENYKTPIYTNQLYAPYVIKWVTLHYIEDSD</sequence>
<dbReference type="AlphaFoldDB" id="A0A0D0AF06"/>
<protein>
    <submittedName>
        <fullName evidence="1">Uncharacterized protein</fullName>
    </submittedName>
</protein>
<dbReference type="Proteomes" id="UP000054485">
    <property type="component" value="Unassembled WGS sequence"/>
</dbReference>
<dbReference type="HOGENOM" id="CLU_2039610_0_0_1"/>
<reference evidence="2" key="2">
    <citation type="submission" date="2015-01" db="EMBL/GenBank/DDBJ databases">
        <title>Evolutionary Origins and Diversification of the Mycorrhizal Mutualists.</title>
        <authorList>
            <consortium name="DOE Joint Genome Institute"/>
            <consortium name="Mycorrhizal Genomics Consortium"/>
            <person name="Kohler A."/>
            <person name="Kuo A."/>
            <person name="Nagy L.G."/>
            <person name="Floudas D."/>
            <person name="Copeland A."/>
            <person name="Barry K.W."/>
            <person name="Cichocki N."/>
            <person name="Veneault-Fourrey C."/>
            <person name="LaButti K."/>
            <person name="Lindquist E.A."/>
            <person name="Lipzen A."/>
            <person name="Lundell T."/>
            <person name="Morin E."/>
            <person name="Murat C."/>
            <person name="Riley R."/>
            <person name="Ohm R."/>
            <person name="Sun H."/>
            <person name="Tunlid A."/>
            <person name="Henrissat B."/>
            <person name="Grigoriev I.V."/>
            <person name="Hibbett D.S."/>
            <person name="Martin F."/>
        </authorList>
    </citation>
    <scope>NUCLEOTIDE SEQUENCE [LARGE SCALE GENOMIC DNA]</scope>
    <source>
        <strain evidence="2">UH-Slu-Lm8-n1</strain>
    </source>
</reference>
<dbReference type="InParanoid" id="A0A0D0AF06"/>
<dbReference type="EMBL" id="KN835308">
    <property type="protein sequence ID" value="KIK40286.1"/>
    <property type="molecule type" value="Genomic_DNA"/>
</dbReference>